<reference evidence="2 3" key="1">
    <citation type="journal article" date="2017" name="Mol. Biol. Evol.">
        <title>The 4-celled Tetrabaena socialis nuclear genome reveals the essential components for genetic control of cell number at the origin of multicellularity in the volvocine lineage.</title>
        <authorList>
            <person name="Featherston J."/>
            <person name="Arakaki Y."/>
            <person name="Hanschen E.R."/>
            <person name="Ferris P.J."/>
            <person name="Michod R.E."/>
            <person name="Olson B.J.S.C."/>
            <person name="Nozaki H."/>
            <person name="Durand P.M."/>
        </authorList>
    </citation>
    <scope>NUCLEOTIDE SEQUENCE [LARGE SCALE GENOMIC DNA]</scope>
    <source>
        <strain evidence="2 3">NIES-571</strain>
    </source>
</reference>
<feature type="non-terminal residue" evidence="2">
    <location>
        <position position="1"/>
    </location>
</feature>
<accession>A0A2J8AHV2</accession>
<dbReference type="Proteomes" id="UP000236333">
    <property type="component" value="Unassembled WGS sequence"/>
</dbReference>
<gene>
    <name evidence="2" type="ORF">TSOC_000979</name>
</gene>
<dbReference type="EMBL" id="PGGS01000015">
    <property type="protein sequence ID" value="PNH12096.1"/>
    <property type="molecule type" value="Genomic_DNA"/>
</dbReference>
<dbReference type="AlphaFoldDB" id="A0A2J8AHV2"/>
<evidence type="ECO:0000313" key="2">
    <source>
        <dbReference type="EMBL" id="PNH12096.1"/>
    </source>
</evidence>
<name>A0A2J8AHV2_9CHLO</name>
<organism evidence="2 3">
    <name type="scientific">Tetrabaena socialis</name>
    <dbReference type="NCBI Taxonomy" id="47790"/>
    <lineage>
        <taxon>Eukaryota</taxon>
        <taxon>Viridiplantae</taxon>
        <taxon>Chlorophyta</taxon>
        <taxon>core chlorophytes</taxon>
        <taxon>Chlorophyceae</taxon>
        <taxon>CS clade</taxon>
        <taxon>Chlamydomonadales</taxon>
        <taxon>Tetrabaenaceae</taxon>
        <taxon>Tetrabaena</taxon>
    </lineage>
</organism>
<evidence type="ECO:0000256" key="1">
    <source>
        <dbReference type="SAM" id="MobiDB-lite"/>
    </source>
</evidence>
<feature type="region of interest" description="Disordered" evidence="1">
    <location>
        <begin position="119"/>
        <end position="142"/>
    </location>
</feature>
<feature type="non-terminal residue" evidence="2">
    <location>
        <position position="490"/>
    </location>
</feature>
<proteinExistence type="predicted"/>
<comment type="caution">
    <text evidence="2">The sequence shown here is derived from an EMBL/GenBank/DDBJ whole genome shotgun (WGS) entry which is preliminary data.</text>
</comment>
<dbReference type="OrthoDB" id="550265at2759"/>
<evidence type="ECO:0000313" key="3">
    <source>
        <dbReference type="Proteomes" id="UP000236333"/>
    </source>
</evidence>
<sequence length="490" mass="51131">GPAYLYYRLLVGARATTARRVNITCPLQDWLALLAARGGAASSGGVPLAPCGTATVTTGQELVDALQALQPGHARVLVTLNASMALPAQPTPPRQNATQDDANPLVHIYRNVTLVGGGSKAPENGLAPNAPPPPGGSPDGSAAQAVTELDLLMRRNAFEVAAGGQQEQAAAGQVASSSRPLLVFADLQLINTARGPPSSWPLGLLGILNNHVGMNRSGAGGLQVVGLRARRTFAPGEADYMTYWYYRSSVLSLVLEENAGAEWLQLLVNGPEKGRDDDGMEVVRLSVVDYARYYNSSGIATVLQAPIMQPDFDLWTEVPPRPPNGTAPPLLPPTSFAVARSAAELLALLQAAWAGGPRAILLPANITLQPGEWPQDGAVLSYNVTLVGPLAGAPVWLHASGLQLVRPVAAGAGLATAPVRLQLLRLQLVGWSPALRAAGAAASQVQAALDASAGLRQWRDTCLTSGPANSSSTAPLLSYQLYRCTLEVPQ</sequence>
<protein>
    <submittedName>
        <fullName evidence="2">Uncharacterized protein</fullName>
    </submittedName>
</protein>
<keyword evidence="3" id="KW-1185">Reference proteome</keyword>